<dbReference type="HOGENOM" id="CLU_008858_0_0_9"/>
<dbReference type="AlphaFoldDB" id="F6B881"/>
<dbReference type="STRING" id="868595.Desca_0639"/>
<dbReference type="SUPFAM" id="SSF52540">
    <property type="entry name" value="P-loop containing nucleoside triphosphate hydrolases"/>
    <property type="match status" value="1"/>
</dbReference>
<dbReference type="Pfam" id="PF04851">
    <property type="entry name" value="ResIII"/>
    <property type="match status" value="1"/>
</dbReference>
<dbReference type="EMBL" id="CP002736">
    <property type="protein sequence ID" value="AEF93526.1"/>
    <property type="molecule type" value="Genomic_DNA"/>
</dbReference>
<dbReference type="InterPro" id="IPR027417">
    <property type="entry name" value="P-loop_NTPase"/>
</dbReference>
<accession>F6B881</accession>
<dbReference type="RefSeq" id="WP_013809753.1">
    <property type="nucleotide sequence ID" value="NC_015565.1"/>
</dbReference>
<evidence type="ECO:0000313" key="3">
    <source>
        <dbReference type="Proteomes" id="UP000009226"/>
    </source>
</evidence>
<dbReference type="KEGG" id="dca:Desca_0639"/>
<dbReference type="GO" id="GO:0005524">
    <property type="term" value="F:ATP binding"/>
    <property type="evidence" value="ECO:0007669"/>
    <property type="project" value="InterPro"/>
</dbReference>
<sequence length="1057" mass="123132">MARRTRATSRKVSTAPSLRFDQRLVLNQYLLNLFEVTKLEDLAQGMKGPEWEGLDENNISRFYHHLTNRLYDRAQLPKDLLLTYDQNIVRHTLAIRGKRERPITWKYFQYLALLFTEIYLDRYFRDPEKLLADLNEWVERFNAGVSKGDKINPYALEDLTKLAFWNATGSGKTLLMHVNILQYRHYLALHGREKELNRIILLTPNEGLSRQHEEEFALSGLPAQIFTKDGAGLYKGQYIEIIDIHKLKDEMGEKTVAVEAFEGNNLVLVDEGHRGSSGEDWKTKRDKLCAQGFSFEYSATFGQAMKAANKPALTQEYAKCILFDYSYKYFYRDGYGKDYQILNLADDHDEEIRLRYLTACLVTFYQQLRLFRDKQREFAPYLLEKPLLVFVGSKVTAVRSENKRKVSDVVDILLFLNDFIGKPFLTQRILKRLLENHSDLPDHKGRDIFTGAFSYLIKQGFTPETLYQDILKILFNAQIPGTLHVERFKQTGEIGLRIANNEYFGVINVGDDSELAKLCAENGLHTTALDFGDSLFRTINDKNSQINILIGSKKFSEGWNSWRVSTMGLMNVGQNEGSEIIQLFGRGVRLKGKDFSLKRTVLGPGTPDYINKVETLNVFGIRADYMKQFQEYLEEEGLPKDHEKEEIILPVIRLTAGRNLKYLKLKDGLNFKKHGPNPVLGQPNKMLLKRPVVVDWYPKLQAISSGKATGDVEIIHKHSGKFTAGHLSLLNWENIYFELQHHKNERGWYNLSISRQMLRELFQKPDWYKLYIPKAELEFTDFARVRRWQEIAVTLLKKYCERYYNYHKGAWEGERMELVDLEEYSKKLAAEGKSGNFFDEYKFRISKDQEDLIHKLIELKKAISDGIFHDFSFGRLDSIIFDRHLYKPLIHLTGDTVEVTPVPLNQGEKNFVKDLRNYYQMEHKFFKENELYLLRNQAKGRGIGFFEANNFYPDFILWLVTKEKQYITFVDPKGLRNTDGPKDPKVEFCHTIKDIEKRLGDPAVVLNSFIISQTPHNQISWWQGDLTEVDFNNQYHVLFPIEGDTSYIRFMLAKIIN</sequence>
<dbReference type="GO" id="GO:0003677">
    <property type="term" value="F:DNA binding"/>
    <property type="evidence" value="ECO:0007669"/>
    <property type="project" value="InterPro"/>
</dbReference>
<evidence type="ECO:0000313" key="2">
    <source>
        <dbReference type="EMBL" id="AEF93526.1"/>
    </source>
</evidence>
<protein>
    <submittedName>
        <fullName evidence="2">Type III restriction protein res subunit</fullName>
    </submittedName>
</protein>
<reference evidence="2 3" key="1">
    <citation type="submission" date="2011-05" db="EMBL/GenBank/DDBJ databases">
        <title>Complete sequence of Desulfotomaculum carboxydivorans CO-1-SRB.</title>
        <authorList>
            <consortium name="US DOE Joint Genome Institute"/>
            <person name="Lucas S."/>
            <person name="Han J."/>
            <person name="Lapidus A."/>
            <person name="Cheng J.-F."/>
            <person name="Goodwin L."/>
            <person name="Pitluck S."/>
            <person name="Peters L."/>
            <person name="Mikhailova N."/>
            <person name="Lu M."/>
            <person name="Han C."/>
            <person name="Tapia R."/>
            <person name="Land M."/>
            <person name="Hauser L."/>
            <person name="Kyrpides N."/>
            <person name="Ivanova N."/>
            <person name="Pagani I."/>
            <person name="Stams A."/>
            <person name="Plugge C."/>
            <person name="Muyzer G."/>
            <person name="Kuever J."/>
            <person name="Parshina S."/>
            <person name="Ivanova A."/>
            <person name="Nazina T."/>
            <person name="Woyke T."/>
        </authorList>
    </citation>
    <scope>NUCLEOTIDE SEQUENCE [LARGE SCALE GENOMIC DNA]</scope>
    <source>
        <strain evidence="3">DSM 14880 / VKM B-2319 / CO-1-SRB</strain>
    </source>
</reference>
<organism evidence="2 3">
    <name type="scientific">Desulfotomaculum nigrificans (strain DSM 14880 / VKM B-2319 / CO-1-SRB)</name>
    <name type="common">Desulfotomaculum carboxydivorans</name>
    <dbReference type="NCBI Taxonomy" id="868595"/>
    <lineage>
        <taxon>Bacteria</taxon>
        <taxon>Bacillati</taxon>
        <taxon>Bacillota</taxon>
        <taxon>Clostridia</taxon>
        <taxon>Eubacteriales</taxon>
        <taxon>Desulfotomaculaceae</taxon>
        <taxon>Desulfotomaculum</taxon>
    </lineage>
</organism>
<evidence type="ECO:0000259" key="1">
    <source>
        <dbReference type="Pfam" id="PF04851"/>
    </source>
</evidence>
<feature type="domain" description="Helicase/UvrB N-terminal" evidence="1">
    <location>
        <begin position="138"/>
        <end position="301"/>
    </location>
</feature>
<dbReference type="Gene3D" id="3.40.50.300">
    <property type="entry name" value="P-loop containing nucleotide triphosphate hydrolases"/>
    <property type="match status" value="1"/>
</dbReference>
<proteinExistence type="predicted"/>
<dbReference type="InterPro" id="IPR006935">
    <property type="entry name" value="Helicase/UvrB_N"/>
</dbReference>
<gene>
    <name evidence="2" type="ordered locus">Desca_0639</name>
</gene>
<dbReference type="eggNOG" id="COG3421">
    <property type="taxonomic scope" value="Bacteria"/>
</dbReference>
<keyword evidence="3" id="KW-1185">Reference proteome</keyword>
<dbReference type="REBASE" id="36249">
    <property type="entry name" value="DcaSRBORF638P"/>
</dbReference>
<name>F6B881_DESCC</name>
<dbReference type="GO" id="GO:0016787">
    <property type="term" value="F:hydrolase activity"/>
    <property type="evidence" value="ECO:0007669"/>
    <property type="project" value="InterPro"/>
</dbReference>
<dbReference type="Proteomes" id="UP000009226">
    <property type="component" value="Chromosome"/>
</dbReference>